<dbReference type="Gene3D" id="1.10.8.1290">
    <property type="entry name" value="Glutaminyl-tRNA synthetase, non-specific RNA binding region part 1, domain 1"/>
    <property type="match status" value="1"/>
</dbReference>
<accession>A0A8H5BEG2</accession>
<dbReference type="Pfam" id="PF04558">
    <property type="entry name" value="tRNA_synt_1c_R1"/>
    <property type="match status" value="1"/>
</dbReference>
<keyword evidence="7 9" id="KW-0030">Aminoacyl-tRNA synthetase</keyword>
<evidence type="ECO:0000256" key="2">
    <source>
        <dbReference type="ARBA" id="ARBA00012836"/>
    </source>
</evidence>
<dbReference type="PANTHER" id="PTHR43097:SF4">
    <property type="entry name" value="GLUTAMINE--TRNA LIGASE"/>
    <property type="match status" value="1"/>
</dbReference>
<keyword evidence="4 9" id="KW-0547">Nucleotide-binding</keyword>
<evidence type="ECO:0000256" key="10">
    <source>
        <dbReference type="SAM" id="MobiDB-lite"/>
    </source>
</evidence>
<organism evidence="15 16">
    <name type="scientific">Psilocybe cf. subviscida</name>
    <dbReference type="NCBI Taxonomy" id="2480587"/>
    <lineage>
        <taxon>Eukaryota</taxon>
        <taxon>Fungi</taxon>
        <taxon>Dikarya</taxon>
        <taxon>Basidiomycota</taxon>
        <taxon>Agaricomycotina</taxon>
        <taxon>Agaricomycetes</taxon>
        <taxon>Agaricomycetidae</taxon>
        <taxon>Agaricales</taxon>
        <taxon>Agaricineae</taxon>
        <taxon>Strophariaceae</taxon>
        <taxon>Psilocybe</taxon>
    </lineage>
</organism>
<dbReference type="InterPro" id="IPR020058">
    <property type="entry name" value="Glu/Gln-tRNA-synth_Ib_cat-dom"/>
</dbReference>
<evidence type="ECO:0000256" key="8">
    <source>
        <dbReference type="ARBA" id="ARBA00048270"/>
    </source>
</evidence>
<dbReference type="FunFam" id="3.40.50.620:FF:000183">
    <property type="entry name" value="Glutaminyl-tRNA synthetase"/>
    <property type="match status" value="1"/>
</dbReference>
<dbReference type="InterPro" id="IPR042559">
    <property type="entry name" value="Gln-tRNA-synth_Ib_RNA-bd_N_2"/>
</dbReference>
<evidence type="ECO:0000313" key="15">
    <source>
        <dbReference type="EMBL" id="KAF5321573.1"/>
    </source>
</evidence>
<comment type="caution">
    <text evidence="15">The sequence shown here is derived from an EMBL/GenBank/DDBJ whole genome shotgun (WGS) entry which is preliminary data.</text>
</comment>
<evidence type="ECO:0000313" key="16">
    <source>
        <dbReference type="Proteomes" id="UP000567179"/>
    </source>
</evidence>
<keyword evidence="3 9" id="KW-0436">Ligase</keyword>
<dbReference type="InterPro" id="IPR020056">
    <property type="entry name" value="Rbsml_bL25/Gln-tRNA_synth_N"/>
</dbReference>
<name>A0A8H5BEG2_9AGAR</name>
<comment type="similarity">
    <text evidence="1 9">Belongs to the class-I aminoacyl-tRNA synthetase family.</text>
</comment>
<reference evidence="15 16" key="1">
    <citation type="journal article" date="2020" name="ISME J.">
        <title>Uncovering the hidden diversity of litter-decomposition mechanisms in mushroom-forming fungi.</title>
        <authorList>
            <person name="Floudas D."/>
            <person name="Bentzer J."/>
            <person name="Ahren D."/>
            <person name="Johansson T."/>
            <person name="Persson P."/>
            <person name="Tunlid A."/>
        </authorList>
    </citation>
    <scope>NUCLEOTIDE SEQUENCE [LARGE SCALE GENOMIC DNA]</scope>
    <source>
        <strain evidence="15 16">CBS 101986</strain>
    </source>
</reference>
<sequence>MSKPSADDPLVPLFKSIGLTQAKALEALKAPKSAAILKEIIEANTDKVTGLDEKTATLISNLSVALGKAAAISAEERDYVVVAIVDGKLKSVDQVTAAVKYVETNKVPLDEADFNATCGVGFTISPEDLEKQVASYVTTADVPGWASLGSVISALKNTPELRWANPLDVKKTVDKVFLDKFGPKEAAKPKGKEPKVAAAASKATKEDSPAPPKRSVFEEGFLGQLHKPGGNPQIHPHLREEHLKTTGGNVWTRFPPEPNGYLHIGHSKAIFVNFGYAAHHGGKCYLRYDDTNPEKEEARYFESILEMIRWLGFEPWKITYSSDYFSELYDFAVELIKRDKAYVCHCTQEEIKIDRGEKKGLPRACVHRTRPIEESLVEFEGMKNGKYKPKEANLRMKQDLTDGNPQMWDLTAYRVLETPHHRTHDKWKIYPTYDFTHCLVDSMENISHSLCTVEFIASRQSYDWLCDALEVYKPRQSEYGRLSLEGSIMSKRKILALVDEGFVSGWDDPRLYTLIALRRRGVPPGAIISFVSTLGVSTAASNIELARFEQSVRQFLEGSAPRLLMVTKPLKVTLENVPDDYCVMLEKPLHPKVPEHGTSTIPFTKTLYIEADDFRTEDAKDYFRLAPGKTVGLFQAPYPITCTSYKTDATTGEVTELVCRLENEGPAKKPKAYIQWVAEHAPSGSPVRVDETRIFNQLFKSERVPSDFRADIAENTLEVVKGAFVEVGFWPLAKKSMDEARKEAKARTEKAAKDNFTGEKAADDDTPVATIDQLVGNECVRFQGLRVAYFALDKDARIAALQEGSAVSGREQGDYIVLNRVVSLKEDSGKS</sequence>
<dbReference type="GO" id="GO:0006425">
    <property type="term" value="P:glutaminyl-tRNA aminoacylation"/>
    <property type="evidence" value="ECO:0007669"/>
    <property type="project" value="InterPro"/>
</dbReference>
<keyword evidence="5 9" id="KW-0067">ATP-binding</keyword>
<keyword evidence="6 9" id="KW-0648">Protein biosynthesis</keyword>
<dbReference type="GO" id="GO:0005524">
    <property type="term" value="F:ATP binding"/>
    <property type="evidence" value="ECO:0007669"/>
    <property type="project" value="UniProtKB-KW"/>
</dbReference>
<evidence type="ECO:0000256" key="4">
    <source>
        <dbReference type="ARBA" id="ARBA00022741"/>
    </source>
</evidence>
<dbReference type="GO" id="GO:0004819">
    <property type="term" value="F:glutamine-tRNA ligase activity"/>
    <property type="evidence" value="ECO:0007669"/>
    <property type="project" value="UniProtKB-EC"/>
</dbReference>
<feature type="domain" description="Glutaminyl-tRNA synthetase class Ib non-specific RNA-binding" evidence="13">
    <location>
        <begin position="169"/>
        <end position="242"/>
    </location>
</feature>
<dbReference type="InterPro" id="IPR014729">
    <property type="entry name" value="Rossmann-like_a/b/a_fold"/>
</dbReference>
<evidence type="ECO:0000256" key="6">
    <source>
        <dbReference type="ARBA" id="ARBA00022917"/>
    </source>
</evidence>
<evidence type="ECO:0000256" key="1">
    <source>
        <dbReference type="ARBA" id="ARBA00005594"/>
    </source>
</evidence>
<dbReference type="SUPFAM" id="SSF50715">
    <property type="entry name" value="Ribosomal protein L25-like"/>
    <property type="match status" value="1"/>
</dbReference>
<dbReference type="EMBL" id="JAACJJ010000028">
    <property type="protein sequence ID" value="KAF5321573.1"/>
    <property type="molecule type" value="Genomic_DNA"/>
</dbReference>
<feature type="region of interest" description="Disordered" evidence="10">
    <location>
        <begin position="184"/>
        <end position="214"/>
    </location>
</feature>
<dbReference type="InterPro" id="IPR007639">
    <property type="entry name" value="Gln-tRNA-synth_Ib_RNA-bd_N"/>
</dbReference>
<dbReference type="NCBIfam" id="TIGR00440">
    <property type="entry name" value="glnS"/>
    <property type="match status" value="1"/>
</dbReference>
<keyword evidence="16" id="KW-1185">Reference proteome</keyword>
<evidence type="ECO:0000259" key="12">
    <source>
        <dbReference type="Pfam" id="PF03950"/>
    </source>
</evidence>
<feature type="domain" description="Glutamyl/glutaminyl-tRNA synthetase class Ib anti-codon binding" evidence="12">
    <location>
        <begin position="560"/>
        <end position="661"/>
    </location>
</feature>
<dbReference type="AlphaFoldDB" id="A0A8H5BEG2"/>
<dbReference type="InterPro" id="IPR000924">
    <property type="entry name" value="Glu/Gln-tRNA-synth"/>
</dbReference>
<dbReference type="InterPro" id="IPR007638">
    <property type="entry name" value="Gln-tRNA-synth_Ib_RNA-bd_2"/>
</dbReference>
<dbReference type="Pfam" id="PF03950">
    <property type="entry name" value="tRNA-synt_1c_C"/>
    <property type="match status" value="1"/>
</dbReference>
<dbReference type="FunFam" id="2.40.240.10:FF:000007">
    <property type="entry name" value="Glutamine--tRNA ligase"/>
    <property type="match status" value="1"/>
</dbReference>
<evidence type="ECO:0000259" key="11">
    <source>
        <dbReference type="Pfam" id="PF00749"/>
    </source>
</evidence>
<evidence type="ECO:0000256" key="5">
    <source>
        <dbReference type="ARBA" id="ARBA00022840"/>
    </source>
</evidence>
<dbReference type="InterPro" id="IPR011035">
    <property type="entry name" value="Ribosomal_bL25/Gln-tRNA_synth"/>
</dbReference>
<dbReference type="Pfam" id="PF04557">
    <property type="entry name" value="tRNA_synt_1c_R2"/>
    <property type="match status" value="1"/>
</dbReference>
<dbReference type="InterPro" id="IPR042558">
    <property type="entry name" value="Gln-tRNA-synth_Ib_RNA-bd_N_1"/>
</dbReference>
<evidence type="ECO:0000256" key="9">
    <source>
        <dbReference type="RuleBase" id="RU363037"/>
    </source>
</evidence>
<feature type="domain" description="Glutaminyl-tRNA synthetase class Ib non-specific RNA-binding" evidence="14">
    <location>
        <begin position="9"/>
        <end position="166"/>
    </location>
</feature>
<dbReference type="SUPFAM" id="SSF52374">
    <property type="entry name" value="Nucleotidylyl transferase"/>
    <property type="match status" value="1"/>
</dbReference>
<dbReference type="InterPro" id="IPR004514">
    <property type="entry name" value="Gln-tRNA-synth"/>
</dbReference>
<proteinExistence type="inferred from homology"/>
<protein>
    <recommendedName>
        <fullName evidence="2">glutamine--tRNA ligase</fullName>
        <ecNumber evidence="2">6.1.1.18</ecNumber>
    </recommendedName>
</protein>
<evidence type="ECO:0000256" key="3">
    <source>
        <dbReference type="ARBA" id="ARBA00022598"/>
    </source>
</evidence>
<feature type="compositionally biased region" description="Basic and acidic residues" evidence="10">
    <location>
        <begin position="184"/>
        <end position="195"/>
    </location>
</feature>
<dbReference type="Pfam" id="PF00749">
    <property type="entry name" value="tRNA-synt_1c"/>
    <property type="match status" value="1"/>
</dbReference>
<dbReference type="Gene3D" id="3.40.50.620">
    <property type="entry name" value="HUPs"/>
    <property type="match status" value="1"/>
</dbReference>
<dbReference type="CDD" id="cd00807">
    <property type="entry name" value="GlnRS_core"/>
    <property type="match status" value="1"/>
</dbReference>
<comment type="catalytic activity">
    <reaction evidence="8">
        <text>tRNA(Gln) + L-glutamine + ATP = L-glutaminyl-tRNA(Gln) + AMP + diphosphate</text>
        <dbReference type="Rhea" id="RHEA:20121"/>
        <dbReference type="Rhea" id="RHEA-COMP:9662"/>
        <dbReference type="Rhea" id="RHEA-COMP:9681"/>
        <dbReference type="ChEBI" id="CHEBI:30616"/>
        <dbReference type="ChEBI" id="CHEBI:33019"/>
        <dbReference type="ChEBI" id="CHEBI:58359"/>
        <dbReference type="ChEBI" id="CHEBI:78442"/>
        <dbReference type="ChEBI" id="CHEBI:78521"/>
        <dbReference type="ChEBI" id="CHEBI:456215"/>
        <dbReference type="EC" id="6.1.1.18"/>
    </reaction>
</comment>
<evidence type="ECO:0000256" key="7">
    <source>
        <dbReference type="ARBA" id="ARBA00023146"/>
    </source>
</evidence>
<dbReference type="Proteomes" id="UP000567179">
    <property type="component" value="Unassembled WGS sequence"/>
</dbReference>
<feature type="domain" description="Glutamyl/glutaminyl-tRNA synthetase class Ib catalytic" evidence="11">
    <location>
        <begin position="250"/>
        <end position="556"/>
    </location>
</feature>
<dbReference type="Gene3D" id="1.10.10.2420">
    <property type="match status" value="1"/>
</dbReference>
<dbReference type="PANTHER" id="PTHR43097">
    <property type="entry name" value="GLUTAMINE-TRNA LIGASE"/>
    <property type="match status" value="1"/>
</dbReference>
<dbReference type="PRINTS" id="PR00987">
    <property type="entry name" value="TRNASYNTHGLU"/>
</dbReference>
<dbReference type="InterPro" id="IPR020059">
    <property type="entry name" value="Glu/Gln-tRNA-synth_Ib_codon-bd"/>
</dbReference>
<dbReference type="InterPro" id="IPR050132">
    <property type="entry name" value="Gln/Glu-tRNA_Ligase"/>
</dbReference>
<gene>
    <name evidence="15" type="ORF">D9619_000679</name>
</gene>
<dbReference type="GO" id="GO:0005829">
    <property type="term" value="C:cytosol"/>
    <property type="evidence" value="ECO:0007669"/>
    <property type="project" value="TreeGrafter"/>
</dbReference>
<dbReference type="Gene3D" id="2.40.240.10">
    <property type="entry name" value="Ribosomal Protein L25, Chain P"/>
    <property type="match status" value="2"/>
</dbReference>
<evidence type="ECO:0000259" key="14">
    <source>
        <dbReference type="Pfam" id="PF04558"/>
    </source>
</evidence>
<dbReference type="EC" id="6.1.1.18" evidence="2"/>
<dbReference type="OrthoDB" id="10250478at2759"/>
<evidence type="ECO:0000259" key="13">
    <source>
        <dbReference type="Pfam" id="PF04557"/>
    </source>
</evidence>